<evidence type="ECO:0000256" key="2">
    <source>
        <dbReference type="SAM" id="SignalP"/>
    </source>
</evidence>
<feature type="chain" id="PRO_5037386940" evidence="2">
    <location>
        <begin position="22"/>
        <end position="93"/>
    </location>
</feature>
<proteinExistence type="predicted"/>
<feature type="region of interest" description="Disordered" evidence="1">
    <location>
        <begin position="72"/>
        <end position="93"/>
    </location>
</feature>
<dbReference type="AlphaFoldDB" id="A0A914VW60"/>
<name>A0A914VW60_9BILA</name>
<reference evidence="4" key="1">
    <citation type="submission" date="2022-11" db="UniProtKB">
        <authorList>
            <consortium name="WormBaseParasite"/>
        </authorList>
    </citation>
    <scope>IDENTIFICATION</scope>
</reference>
<dbReference type="Proteomes" id="UP000887566">
    <property type="component" value="Unplaced"/>
</dbReference>
<evidence type="ECO:0000256" key="1">
    <source>
        <dbReference type="SAM" id="MobiDB-lite"/>
    </source>
</evidence>
<keyword evidence="2" id="KW-0732">Signal</keyword>
<accession>A0A914VW60</accession>
<organism evidence="3 4">
    <name type="scientific">Plectus sambesii</name>
    <dbReference type="NCBI Taxonomy" id="2011161"/>
    <lineage>
        <taxon>Eukaryota</taxon>
        <taxon>Metazoa</taxon>
        <taxon>Ecdysozoa</taxon>
        <taxon>Nematoda</taxon>
        <taxon>Chromadorea</taxon>
        <taxon>Plectida</taxon>
        <taxon>Plectina</taxon>
        <taxon>Plectoidea</taxon>
        <taxon>Plectidae</taxon>
        <taxon>Plectus</taxon>
    </lineage>
</organism>
<feature type="compositionally biased region" description="Basic and acidic residues" evidence="1">
    <location>
        <begin position="72"/>
        <end position="83"/>
    </location>
</feature>
<dbReference type="WBParaSite" id="PSAMB.scaffold2517size22792.g18195.t1">
    <property type="protein sequence ID" value="PSAMB.scaffold2517size22792.g18195.t1"/>
    <property type="gene ID" value="PSAMB.scaffold2517size22792.g18195"/>
</dbReference>
<feature type="compositionally biased region" description="Acidic residues" evidence="1">
    <location>
        <begin position="84"/>
        <end position="93"/>
    </location>
</feature>
<sequence>MMSKVAIVLALSILLATHVEGKPANGVICLTLTSIQQCNACLGCTWYVFYCGGVARCGNKPPVVKEEHLKLGHQKTKAEKSSEEQEWDDLEDY</sequence>
<evidence type="ECO:0000313" key="3">
    <source>
        <dbReference type="Proteomes" id="UP000887566"/>
    </source>
</evidence>
<keyword evidence="3" id="KW-1185">Reference proteome</keyword>
<protein>
    <submittedName>
        <fullName evidence="4">Uncharacterized protein</fullName>
    </submittedName>
</protein>
<evidence type="ECO:0000313" key="4">
    <source>
        <dbReference type="WBParaSite" id="PSAMB.scaffold2517size22792.g18195.t1"/>
    </source>
</evidence>
<feature type="signal peptide" evidence="2">
    <location>
        <begin position="1"/>
        <end position="21"/>
    </location>
</feature>